<dbReference type="HOGENOM" id="CLU_3204725_0_0_5"/>
<protein>
    <submittedName>
        <fullName evidence="2">Uncharacterized protein</fullName>
    </submittedName>
</protein>
<dbReference type="Proteomes" id="UP000019593">
    <property type="component" value="Chromosome"/>
</dbReference>
<sequence>MIPDPDYFAVYRTNTRPVPARIKEKSSPARRMAEKRHSLSVEKFV</sequence>
<evidence type="ECO:0000256" key="1">
    <source>
        <dbReference type="SAM" id="MobiDB-lite"/>
    </source>
</evidence>
<organism evidence="2 3">
    <name type="scientific">Roseicyclus elongatus DSM 19469</name>
    <dbReference type="NCBI Taxonomy" id="1294273"/>
    <lineage>
        <taxon>Bacteria</taxon>
        <taxon>Pseudomonadati</taxon>
        <taxon>Pseudomonadota</taxon>
        <taxon>Alphaproteobacteria</taxon>
        <taxon>Rhodobacterales</taxon>
        <taxon>Roseobacteraceae</taxon>
        <taxon>Roseicyclus</taxon>
    </lineage>
</organism>
<accession>W8RZ93</accession>
<proteinExistence type="predicted"/>
<reference evidence="2 3" key="1">
    <citation type="submission" date="2013-03" db="EMBL/GenBank/DDBJ databases">
        <authorList>
            <person name="Fiebig A."/>
            <person name="Goeker M."/>
            <person name="Klenk H.-P.P."/>
        </authorList>
    </citation>
    <scope>NUCLEOTIDE SEQUENCE [LARGE SCALE GENOMIC DNA]</scope>
    <source>
        <strain evidence="3">DSM 19469</strain>
    </source>
</reference>
<name>W8RZ93_9RHOB</name>
<dbReference type="STRING" id="1294273.roselon_00781"/>
<evidence type="ECO:0000313" key="3">
    <source>
        <dbReference type="Proteomes" id="UP000019593"/>
    </source>
</evidence>
<gene>
    <name evidence="2" type="ORF">roselon_00781</name>
</gene>
<keyword evidence="3" id="KW-1185">Reference proteome</keyword>
<dbReference type="KEGG" id="red:roselon_00781"/>
<dbReference type="AlphaFoldDB" id="W8RZ93"/>
<feature type="region of interest" description="Disordered" evidence="1">
    <location>
        <begin position="24"/>
        <end position="45"/>
    </location>
</feature>
<evidence type="ECO:0000313" key="2">
    <source>
        <dbReference type="EMBL" id="AHM03197.1"/>
    </source>
</evidence>
<dbReference type="EMBL" id="CP004372">
    <property type="protein sequence ID" value="AHM03197.1"/>
    <property type="molecule type" value="Genomic_DNA"/>
</dbReference>